<sequence>MDKAGVVEAGIDIAGSNQVGKDRSSMDRAGIDEAGLNHGKYAQDERDKGGISGTMKLEPKLGPMGLLGFLVPRDMTRISKPRSMPPPQCPPREDDNDASMTTTSTLSSLTRTPTPASNESLSRYHTASEGTAGTVTEPSSPGDTARDRAGKAPYRDTLDLPRELKLRCQIHLEEQYYVAALNLINSLLCDGISQAHAPTKPGLVPPPGQMAVLATLAIHPTHTSKLADSATHDIPSLSLSYLRNVLATVGPVNAKLRDAFSFRGDSGPRRRGHKSISPSNGSEDDEDHIRGKTANRGSVWARGQDFWKVLGWAFNCSALYPHRWRWWKPWLEYMLDVLEADYEERKRLDVEQEGQKEKYEYRNLQESLLVSYVMPKNSRMSPLKPIMSALFADGSPSSQAIYKEVFMKENKIASKNNKKRKRGRIDLENDNFGDYDDDESTGGSEPPTPEHLRSIAIEDDNSAALWASSSLADTIPLRLRLFALLSHATCDVPEKCMTNLPDLYEKFTERIVQLPVAVFSKFIAVHDAPLPIDSLVAVIRFMMPIFLPGSAPKPADVDPEADETEDISARILEKCYLPFAYRTAENNAKLSLAIESLMRIDFLIWSPSMQEALERGVKARNEKAAAKKSGRGKEDGEQSAREILQASGSRLLAWADILRMEYDQQQENSSSGNA</sequence>
<dbReference type="Proteomes" id="UP000283895">
    <property type="component" value="Unassembled WGS sequence"/>
</dbReference>
<accession>A0A423XA23</accession>
<dbReference type="AlphaFoldDB" id="A0A423XA23"/>
<keyword evidence="3" id="KW-1185">Reference proteome</keyword>
<dbReference type="STRING" id="356882.A0A423XA23"/>
<feature type="compositionally biased region" description="Acidic residues" evidence="1">
    <location>
        <begin position="428"/>
        <end position="440"/>
    </location>
</feature>
<name>A0A423XA23_9PEZI</name>
<proteinExistence type="predicted"/>
<protein>
    <submittedName>
        <fullName evidence="2">Uncharacterized protein</fullName>
    </submittedName>
</protein>
<feature type="region of interest" description="Disordered" evidence="1">
    <location>
        <begin position="263"/>
        <end position="290"/>
    </location>
</feature>
<dbReference type="OrthoDB" id="5411773at2759"/>
<evidence type="ECO:0000256" key="1">
    <source>
        <dbReference type="SAM" id="MobiDB-lite"/>
    </source>
</evidence>
<feature type="compositionally biased region" description="Basic and acidic residues" evidence="1">
    <location>
        <begin position="144"/>
        <end position="156"/>
    </location>
</feature>
<feature type="region of interest" description="Disordered" evidence="1">
    <location>
        <begin position="77"/>
        <end position="156"/>
    </location>
</feature>
<evidence type="ECO:0000313" key="3">
    <source>
        <dbReference type="Proteomes" id="UP000283895"/>
    </source>
</evidence>
<feature type="region of interest" description="Disordered" evidence="1">
    <location>
        <begin position="417"/>
        <end position="451"/>
    </location>
</feature>
<dbReference type="EMBL" id="LKEA01000001">
    <property type="protein sequence ID" value="ROW12751.1"/>
    <property type="molecule type" value="Genomic_DNA"/>
</dbReference>
<organism evidence="2 3">
    <name type="scientific">Cytospora schulzeri</name>
    <dbReference type="NCBI Taxonomy" id="448051"/>
    <lineage>
        <taxon>Eukaryota</taxon>
        <taxon>Fungi</taxon>
        <taxon>Dikarya</taxon>
        <taxon>Ascomycota</taxon>
        <taxon>Pezizomycotina</taxon>
        <taxon>Sordariomycetes</taxon>
        <taxon>Sordariomycetidae</taxon>
        <taxon>Diaporthales</taxon>
        <taxon>Cytosporaceae</taxon>
        <taxon>Cytospora</taxon>
    </lineage>
</organism>
<evidence type="ECO:0000313" key="2">
    <source>
        <dbReference type="EMBL" id="ROW12751.1"/>
    </source>
</evidence>
<feature type="compositionally biased region" description="Polar residues" evidence="1">
    <location>
        <begin position="118"/>
        <end position="142"/>
    </location>
</feature>
<reference evidence="2 3" key="1">
    <citation type="submission" date="2015-09" db="EMBL/GenBank/DDBJ databases">
        <title>Host preference determinants of Valsa canker pathogens revealed by comparative genomics.</title>
        <authorList>
            <person name="Yin Z."/>
            <person name="Huang L."/>
        </authorList>
    </citation>
    <scope>NUCLEOTIDE SEQUENCE [LARGE SCALE GENOMIC DNA]</scope>
    <source>
        <strain evidence="2 3">03-1</strain>
    </source>
</reference>
<comment type="caution">
    <text evidence="2">The sequence shown here is derived from an EMBL/GenBank/DDBJ whole genome shotgun (WGS) entry which is preliminary data.</text>
</comment>
<feature type="compositionally biased region" description="Low complexity" evidence="1">
    <location>
        <begin position="98"/>
        <end position="117"/>
    </location>
</feature>
<gene>
    <name evidence="2" type="ORF">VMCG_00088</name>
</gene>